<comment type="caution">
    <text evidence="1">The sequence shown here is derived from an EMBL/GenBank/DDBJ whole genome shotgun (WGS) entry which is preliminary data.</text>
</comment>
<keyword evidence="2" id="KW-1185">Reference proteome</keyword>
<dbReference type="EMBL" id="CAIIXF020000006">
    <property type="protein sequence ID" value="CAH1787033.1"/>
    <property type="molecule type" value="Genomic_DNA"/>
</dbReference>
<name>A0A8J1TZF7_OWEFU</name>
<evidence type="ECO:0000313" key="2">
    <source>
        <dbReference type="Proteomes" id="UP000749559"/>
    </source>
</evidence>
<gene>
    <name evidence="1" type="ORF">OFUS_LOCUS12812</name>
</gene>
<organism evidence="1 2">
    <name type="scientific">Owenia fusiformis</name>
    <name type="common">Polychaete worm</name>
    <dbReference type="NCBI Taxonomy" id="6347"/>
    <lineage>
        <taxon>Eukaryota</taxon>
        <taxon>Metazoa</taxon>
        <taxon>Spiralia</taxon>
        <taxon>Lophotrochozoa</taxon>
        <taxon>Annelida</taxon>
        <taxon>Polychaeta</taxon>
        <taxon>Sedentaria</taxon>
        <taxon>Canalipalpata</taxon>
        <taxon>Sabellida</taxon>
        <taxon>Oweniida</taxon>
        <taxon>Oweniidae</taxon>
        <taxon>Owenia</taxon>
    </lineage>
</organism>
<dbReference type="AlphaFoldDB" id="A0A8J1TZF7"/>
<dbReference type="InterPro" id="IPR036412">
    <property type="entry name" value="HAD-like_sf"/>
</dbReference>
<reference evidence="1" key="1">
    <citation type="submission" date="2022-03" db="EMBL/GenBank/DDBJ databases">
        <authorList>
            <person name="Martin C."/>
        </authorList>
    </citation>
    <scope>NUCLEOTIDE SEQUENCE</scope>
</reference>
<dbReference type="Gene3D" id="3.40.50.1000">
    <property type="entry name" value="HAD superfamily/HAD-like"/>
    <property type="match status" value="1"/>
</dbReference>
<dbReference type="Proteomes" id="UP000749559">
    <property type="component" value="Unassembled WGS sequence"/>
</dbReference>
<proteinExistence type="predicted"/>
<sequence length="189" mass="20605">MSGSGSVPKSDADIALDIANKLVKKGIKVVALDFDQTIVSVHTSGCWKQGSVKLTSHVRPCFRHLIPKLMEAGLRVAVVTYSMQSGLISDVLNSALKDCDTNRIVIKTSSKDWEGESCAETLGKQQHIASVLTDLYNEDHTNIIQSNEILLLDDDMDNVTVAVNFGHKAFAITDNVSLESLCRYVNNAL</sequence>
<dbReference type="InterPro" id="IPR023214">
    <property type="entry name" value="HAD_sf"/>
</dbReference>
<evidence type="ECO:0000313" key="1">
    <source>
        <dbReference type="EMBL" id="CAH1787033.1"/>
    </source>
</evidence>
<dbReference type="SUPFAM" id="SSF56784">
    <property type="entry name" value="HAD-like"/>
    <property type="match status" value="1"/>
</dbReference>
<dbReference type="OrthoDB" id="10054414at2759"/>
<accession>A0A8J1TZF7</accession>
<protein>
    <submittedName>
        <fullName evidence="1">Uncharacterized protein</fullName>
    </submittedName>
</protein>